<protein>
    <submittedName>
        <fullName evidence="1">Uncharacterized protein</fullName>
    </submittedName>
</protein>
<gene>
    <name evidence="1" type="ORF">ColLi_09244</name>
</gene>
<organism evidence="1 2">
    <name type="scientific">Colletotrichum liriopes</name>
    <dbReference type="NCBI Taxonomy" id="708192"/>
    <lineage>
        <taxon>Eukaryota</taxon>
        <taxon>Fungi</taxon>
        <taxon>Dikarya</taxon>
        <taxon>Ascomycota</taxon>
        <taxon>Pezizomycotina</taxon>
        <taxon>Sordariomycetes</taxon>
        <taxon>Hypocreomycetidae</taxon>
        <taxon>Glomerellales</taxon>
        <taxon>Glomerellaceae</taxon>
        <taxon>Colletotrichum</taxon>
        <taxon>Colletotrichum spaethianum species complex</taxon>
    </lineage>
</organism>
<dbReference type="Proteomes" id="UP001055172">
    <property type="component" value="Unassembled WGS sequence"/>
</dbReference>
<keyword evidence="2" id="KW-1185">Reference proteome</keyword>
<accession>A0AA37GU47</accession>
<evidence type="ECO:0000313" key="2">
    <source>
        <dbReference type="Proteomes" id="UP001055172"/>
    </source>
</evidence>
<sequence length="78" mass="8607">MKIAEEKLALPASIADESPQLLVDIISVGPLLDALAYADLDMTSYGDVCYWSLEDQHFAISRKGRMLRTVGPQDQLVL</sequence>
<name>A0AA37GU47_9PEZI</name>
<comment type="caution">
    <text evidence="1">The sequence shown here is derived from an EMBL/GenBank/DDBJ whole genome shotgun (WGS) entry which is preliminary data.</text>
</comment>
<proteinExistence type="predicted"/>
<reference evidence="1 2" key="1">
    <citation type="submission" date="2021-07" db="EMBL/GenBank/DDBJ databases">
        <title>Genome data of Colletotrichum spaethianum.</title>
        <authorList>
            <person name="Utami Y.D."/>
            <person name="Hiruma K."/>
        </authorList>
    </citation>
    <scope>NUCLEOTIDE SEQUENCE [LARGE SCALE GENOMIC DNA]</scope>
    <source>
        <strain evidence="1 2">MAFF 242679</strain>
    </source>
</reference>
<dbReference type="EMBL" id="BPPX01000021">
    <property type="protein sequence ID" value="GJC86406.1"/>
    <property type="molecule type" value="Genomic_DNA"/>
</dbReference>
<evidence type="ECO:0000313" key="1">
    <source>
        <dbReference type="EMBL" id="GJC86406.1"/>
    </source>
</evidence>
<dbReference type="AlphaFoldDB" id="A0AA37GU47"/>